<keyword evidence="3" id="KW-0853">WD repeat</keyword>
<protein>
    <submittedName>
        <fullName evidence="7">Uncharacterized protein</fullName>
    </submittedName>
</protein>
<reference evidence="7" key="2">
    <citation type="submission" date="2023-05" db="EMBL/GenBank/DDBJ databases">
        <authorList>
            <person name="Schelkunov M.I."/>
        </authorList>
    </citation>
    <scope>NUCLEOTIDE SEQUENCE</scope>
    <source>
        <strain evidence="7">Hsosn_3</strain>
        <tissue evidence="7">Leaf</tissue>
    </source>
</reference>
<dbReference type="SUPFAM" id="SSF50978">
    <property type="entry name" value="WD40 repeat-like"/>
    <property type="match status" value="1"/>
</dbReference>
<keyword evidence="5" id="KW-0539">Nucleus</keyword>
<organism evidence="7 8">
    <name type="scientific">Heracleum sosnowskyi</name>
    <dbReference type="NCBI Taxonomy" id="360622"/>
    <lineage>
        <taxon>Eukaryota</taxon>
        <taxon>Viridiplantae</taxon>
        <taxon>Streptophyta</taxon>
        <taxon>Embryophyta</taxon>
        <taxon>Tracheophyta</taxon>
        <taxon>Spermatophyta</taxon>
        <taxon>Magnoliopsida</taxon>
        <taxon>eudicotyledons</taxon>
        <taxon>Gunneridae</taxon>
        <taxon>Pentapetalae</taxon>
        <taxon>asterids</taxon>
        <taxon>campanulids</taxon>
        <taxon>Apiales</taxon>
        <taxon>Apiaceae</taxon>
        <taxon>Apioideae</taxon>
        <taxon>apioid superclade</taxon>
        <taxon>Tordylieae</taxon>
        <taxon>Tordyliinae</taxon>
        <taxon>Heracleum</taxon>
    </lineage>
</organism>
<comment type="caution">
    <text evidence="7">The sequence shown here is derived from an EMBL/GenBank/DDBJ whole genome shotgun (WGS) entry which is preliminary data.</text>
</comment>
<keyword evidence="6" id="KW-1133">Transmembrane helix</keyword>
<dbReference type="GO" id="GO:0005198">
    <property type="term" value="F:structural molecule activity"/>
    <property type="evidence" value="ECO:0007669"/>
    <property type="project" value="InterPro"/>
</dbReference>
<gene>
    <name evidence="7" type="ORF">POM88_031629</name>
</gene>
<name>A0AAD8MJB1_9APIA</name>
<dbReference type="Proteomes" id="UP001237642">
    <property type="component" value="Unassembled WGS sequence"/>
</dbReference>
<dbReference type="GO" id="GO:0090114">
    <property type="term" value="P:COPII-coated vesicle budding"/>
    <property type="evidence" value="ECO:0007669"/>
    <property type="project" value="TreeGrafter"/>
</dbReference>
<dbReference type="EMBL" id="JAUIZM010000007">
    <property type="protein sequence ID" value="KAK1375436.1"/>
    <property type="molecule type" value="Genomic_DNA"/>
</dbReference>
<dbReference type="InterPro" id="IPR037363">
    <property type="entry name" value="Sec13/Seh1_fam"/>
</dbReference>
<keyword evidence="6" id="KW-0812">Transmembrane</keyword>
<evidence type="ECO:0000313" key="8">
    <source>
        <dbReference type="Proteomes" id="UP001237642"/>
    </source>
</evidence>
<keyword evidence="6" id="KW-0472">Membrane</keyword>
<evidence type="ECO:0000256" key="1">
    <source>
        <dbReference type="ARBA" id="ARBA00004123"/>
    </source>
</evidence>
<keyword evidence="2" id="KW-0813">Transport</keyword>
<dbReference type="PANTHER" id="PTHR11024">
    <property type="entry name" value="NUCLEAR PORE COMPLEX PROTEIN SEC13 / SEH1 FAMILY MEMBER"/>
    <property type="match status" value="1"/>
</dbReference>
<feature type="transmembrane region" description="Helical" evidence="6">
    <location>
        <begin position="68"/>
        <end position="90"/>
    </location>
</feature>
<dbReference type="Gene3D" id="2.130.10.10">
    <property type="entry name" value="YVTN repeat-like/Quinoprotein amine dehydrogenase"/>
    <property type="match status" value="1"/>
</dbReference>
<evidence type="ECO:0000256" key="4">
    <source>
        <dbReference type="ARBA" id="ARBA00022737"/>
    </source>
</evidence>
<comment type="subcellular location">
    <subcellularLocation>
        <location evidence="1">Nucleus</location>
    </subcellularLocation>
</comment>
<keyword evidence="8" id="KW-1185">Reference proteome</keyword>
<feature type="transmembrane region" description="Helical" evidence="6">
    <location>
        <begin position="96"/>
        <end position="114"/>
    </location>
</feature>
<keyword evidence="4" id="KW-0677">Repeat</keyword>
<accession>A0AAD8MJB1</accession>
<dbReference type="AlphaFoldDB" id="A0AAD8MJB1"/>
<evidence type="ECO:0000256" key="6">
    <source>
        <dbReference type="SAM" id="Phobius"/>
    </source>
</evidence>
<reference evidence="7" key="1">
    <citation type="submission" date="2023-02" db="EMBL/GenBank/DDBJ databases">
        <title>Genome of toxic invasive species Heracleum sosnowskyi carries increased number of genes despite the absence of recent whole-genome duplications.</title>
        <authorList>
            <person name="Schelkunov M."/>
            <person name="Shtratnikova V."/>
            <person name="Makarenko M."/>
            <person name="Klepikova A."/>
            <person name="Omelchenko D."/>
            <person name="Novikova G."/>
            <person name="Obukhova E."/>
            <person name="Bogdanov V."/>
            <person name="Penin A."/>
            <person name="Logacheva M."/>
        </authorList>
    </citation>
    <scope>NUCLEOTIDE SEQUENCE</scope>
    <source>
        <strain evidence="7">Hsosn_3</strain>
        <tissue evidence="7">Leaf</tissue>
    </source>
</reference>
<evidence type="ECO:0000313" key="7">
    <source>
        <dbReference type="EMBL" id="KAK1375436.1"/>
    </source>
</evidence>
<dbReference type="GO" id="GO:0031080">
    <property type="term" value="C:nuclear pore outer ring"/>
    <property type="evidence" value="ECO:0007669"/>
    <property type="project" value="TreeGrafter"/>
</dbReference>
<dbReference type="PANTHER" id="PTHR11024:SF2">
    <property type="entry name" value="PROTEIN SEC13 HOMOLOG"/>
    <property type="match status" value="1"/>
</dbReference>
<dbReference type="GO" id="GO:0030127">
    <property type="term" value="C:COPII vesicle coat"/>
    <property type="evidence" value="ECO:0007669"/>
    <property type="project" value="TreeGrafter"/>
</dbReference>
<dbReference type="InterPro" id="IPR015943">
    <property type="entry name" value="WD40/YVTN_repeat-like_dom_sf"/>
</dbReference>
<dbReference type="GO" id="GO:0006606">
    <property type="term" value="P:protein import into nucleus"/>
    <property type="evidence" value="ECO:0007669"/>
    <property type="project" value="TreeGrafter"/>
</dbReference>
<sequence>MPAQKIETGHSNTIHDVTMDNYATASSDSTNKMTGVSNSDTSQHLATLTGHRGPVWQAAWGHPKFGSILILAFWLMYSVTTNHLSVLLLGHQMNLVFAWLVGLLMWLLVGSGMLDPVQKLASGGCDNTVKEWKLSNGTWKMDCFPALQMHKICEF</sequence>
<evidence type="ECO:0000256" key="3">
    <source>
        <dbReference type="ARBA" id="ARBA00022574"/>
    </source>
</evidence>
<evidence type="ECO:0000256" key="2">
    <source>
        <dbReference type="ARBA" id="ARBA00022448"/>
    </source>
</evidence>
<proteinExistence type="predicted"/>
<dbReference type="InterPro" id="IPR036322">
    <property type="entry name" value="WD40_repeat_dom_sf"/>
</dbReference>
<evidence type="ECO:0000256" key="5">
    <source>
        <dbReference type="ARBA" id="ARBA00023242"/>
    </source>
</evidence>